<dbReference type="Proteomes" id="UP000004095">
    <property type="component" value="Unassembled WGS sequence"/>
</dbReference>
<dbReference type="GO" id="GO:0006313">
    <property type="term" value="P:DNA transposition"/>
    <property type="evidence" value="ECO:0007669"/>
    <property type="project" value="InterPro"/>
</dbReference>
<dbReference type="Pfam" id="PF02371">
    <property type="entry name" value="Transposase_20"/>
    <property type="match status" value="1"/>
</dbReference>
<evidence type="ECO:0000313" key="2">
    <source>
        <dbReference type="EMBL" id="EAY28690.1"/>
    </source>
</evidence>
<gene>
    <name evidence="2" type="ORF">M23134_07788</name>
</gene>
<evidence type="ECO:0000313" key="3">
    <source>
        <dbReference type="Proteomes" id="UP000004095"/>
    </source>
</evidence>
<dbReference type="InterPro" id="IPR047650">
    <property type="entry name" value="Transpos_IS110"/>
</dbReference>
<name>A1ZLD6_MICM2</name>
<dbReference type="PANTHER" id="PTHR33055:SF13">
    <property type="entry name" value="TRANSPOSASE"/>
    <property type="match status" value="1"/>
</dbReference>
<accession>A1ZLD6</accession>
<evidence type="ECO:0000259" key="1">
    <source>
        <dbReference type="Pfam" id="PF02371"/>
    </source>
</evidence>
<keyword evidence="3" id="KW-1185">Reference proteome</keyword>
<comment type="caution">
    <text evidence="2">The sequence shown here is derived from an EMBL/GenBank/DDBJ whole genome shotgun (WGS) entry which is preliminary data.</text>
</comment>
<sequence length="175" mass="19448">MRKDLIEERLGLIKSQLKILEKEIKNHLTKESKGYQDVSQKIENVLSIPGVGHTVVATVLAETDGFAKTHSVRQLISYAALSIDHSESGEMKGKSKMKKKGNKHIKGVLFCPALSTIRVSEEIRAFYDRVAEGRNGRAAALAVCRKVLTLIYTLWKNNTSYDPNYIKKGATSCPS</sequence>
<dbReference type="GO" id="GO:0003677">
    <property type="term" value="F:DNA binding"/>
    <property type="evidence" value="ECO:0007669"/>
    <property type="project" value="InterPro"/>
</dbReference>
<feature type="domain" description="Transposase IS116/IS110/IS902 C-terminal" evidence="1">
    <location>
        <begin position="44"/>
        <end position="127"/>
    </location>
</feature>
<dbReference type="EMBL" id="AAWS01000014">
    <property type="protein sequence ID" value="EAY28690.1"/>
    <property type="molecule type" value="Genomic_DNA"/>
</dbReference>
<reference evidence="2 3" key="1">
    <citation type="submission" date="2007-01" db="EMBL/GenBank/DDBJ databases">
        <authorList>
            <person name="Haygood M."/>
            <person name="Podell S."/>
            <person name="Anderson C."/>
            <person name="Hopkinson B."/>
            <person name="Roe K."/>
            <person name="Barbeau K."/>
            <person name="Gaasterland T."/>
            <person name="Ferriera S."/>
            <person name="Johnson J."/>
            <person name="Kravitz S."/>
            <person name="Beeson K."/>
            <person name="Sutton G."/>
            <person name="Rogers Y.-H."/>
            <person name="Friedman R."/>
            <person name="Frazier M."/>
            <person name="Venter J.C."/>
        </authorList>
    </citation>
    <scope>NUCLEOTIDE SEQUENCE [LARGE SCALE GENOMIC DNA]</scope>
    <source>
        <strain evidence="2 3">ATCC 23134</strain>
    </source>
</reference>
<protein>
    <submittedName>
        <fullName evidence="2">Transposase for</fullName>
    </submittedName>
</protein>
<dbReference type="AlphaFoldDB" id="A1ZLD6"/>
<proteinExistence type="predicted"/>
<dbReference type="PANTHER" id="PTHR33055">
    <property type="entry name" value="TRANSPOSASE FOR INSERTION SEQUENCE ELEMENT IS1111A"/>
    <property type="match status" value="1"/>
</dbReference>
<dbReference type="eggNOG" id="COG3547">
    <property type="taxonomic scope" value="Bacteria"/>
</dbReference>
<dbReference type="InterPro" id="IPR003346">
    <property type="entry name" value="Transposase_20"/>
</dbReference>
<organism evidence="2 3">
    <name type="scientific">Microscilla marina ATCC 23134</name>
    <dbReference type="NCBI Taxonomy" id="313606"/>
    <lineage>
        <taxon>Bacteria</taxon>
        <taxon>Pseudomonadati</taxon>
        <taxon>Bacteroidota</taxon>
        <taxon>Cytophagia</taxon>
        <taxon>Cytophagales</taxon>
        <taxon>Microscillaceae</taxon>
        <taxon>Microscilla</taxon>
    </lineage>
</organism>
<dbReference type="GO" id="GO:0004803">
    <property type="term" value="F:transposase activity"/>
    <property type="evidence" value="ECO:0007669"/>
    <property type="project" value="InterPro"/>
</dbReference>